<dbReference type="EMBL" id="WCTM01000009">
    <property type="protein sequence ID" value="KAB4240431.1"/>
    <property type="molecule type" value="Genomic_DNA"/>
</dbReference>
<dbReference type="AlphaFoldDB" id="A0A4Q5E0Q9"/>
<comment type="caution">
    <text evidence="2">The sequence shown here is derived from an EMBL/GenBank/DDBJ whole genome shotgun (WGS) entry which is preliminary data.</text>
</comment>
<protein>
    <submittedName>
        <fullName evidence="2">Uncharacterized protein</fullName>
    </submittedName>
</protein>
<evidence type="ECO:0000313" key="2">
    <source>
        <dbReference type="EMBL" id="KAB4240431.1"/>
    </source>
</evidence>
<evidence type="ECO:0000313" key="3">
    <source>
        <dbReference type="Proteomes" id="UP000431575"/>
    </source>
</evidence>
<evidence type="ECO:0000256" key="1">
    <source>
        <dbReference type="SAM" id="Phobius"/>
    </source>
</evidence>
<keyword evidence="1" id="KW-0812">Transmembrane</keyword>
<name>A0A4Q5E0Q9_BACUN</name>
<dbReference type="Proteomes" id="UP000431575">
    <property type="component" value="Unassembled WGS sequence"/>
</dbReference>
<feature type="non-terminal residue" evidence="2">
    <location>
        <position position="105"/>
    </location>
</feature>
<dbReference type="PROSITE" id="PS51257">
    <property type="entry name" value="PROKAR_LIPOPROTEIN"/>
    <property type="match status" value="1"/>
</dbReference>
<proteinExistence type="predicted"/>
<keyword evidence="1" id="KW-0472">Membrane</keyword>
<keyword evidence="1" id="KW-1133">Transmembrane helix</keyword>
<accession>A0A4Q5E0Q9</accession>
<reference evidence="2 3" key="1">
    <citation type="journal article" date="2019" name="Nat. Med.">
        <title>A library of human gut bacterial isolates paired with longitudinal multiomics data enables mechanistic microbiome research.</title>
        <authorList>
            <person name="Poyet M."/>
            <person name="Groussin M."/>
            <person name="Gibbons S.M."/>
            <person name="Avila-Pacheco J."/>
            <person name="Jiang X."/>
            <person name="Kearney S.M."/>
            <person name="Perrotta A.R."/>
            <person name="Berdy B."/>
            <person name="Zhao S."/>
            <person name="Lieberman T.D."/>
            <person name="Swanson P.K."/>
            <person name="Smith M."/>
            <person name="Roesemann S."/>
            <person name="Alexander J.E."/>
            <person name="Rich S.A."/>
            <person name="Livny J."/>
            <person name="Vlamakis H."/>
            <person name="Clish C."/>
            <person name="Bullock K."/>
            <person name="Deik A."/>
            <person name="Scott J."/>
            <person name="Pierce K.A."/>
            <person name="Xavier R.J."/>
            <person name="Alm E.J."/>
        </authorList>
    </citation>
    <scope>NUCLEOTIDE SEQUENCE [LARGE SCALE GENOMIC DNA]</scope>
    <source>
        <strain evidence="2 3">BIOML-A6</strain>
    </source>
</reference>
<gene>
    <name evidence="2" type="ORF">GAP41_14790</name>
</gene>
<feature type="transmembrane region" description="Helical" evidence="1">
    <location>
        <begin position="66"/>
        <end position="87"/>
    </location>
</feature>
<sequence length="105" mass="11476">MNNVRNLLTGSLVYIACIVLLSLACNVSSGLPVADVIGQWLYFDKSALVVAGCLLMAGLMMEKRYFLFIPVSWVLVMLGGIEAVWGLRQLYGYAVSNHSLYVLTG</sequence>
<feature type="transmembrane region" description="Helical" evidence="1">
    <location>
        <begin position="40"/>
        <end position="59"/>
    </location>
</feature>
<organism evidence="2 3">
    <name type="scientific">Bacteroides uniformis</name>
    <dbReference type="NCBI Taxonomy" id="820"/>
    <lineage>
        <taxon>Bacteria</taxon>
        <taxon>Pseudomonadati</taxon>
        <taxon>Bacteroidota</taxon>
        <taxon>Bacteroidia</taxon>
        <taxon>Bacteroidales</taxon>
        <taxon>Bacteroidaceae</taxon>
        <taxon>Bacteroides</taxon>
    </lineage>
</organism>